<dbReference type="GO" id="GO:0005509">
    <property type="term" value="F:calcium ion binding"/>
    <property type="evidence" value="ECO:0007669"/>
    <property type="project" value="InterPro"/>
</dbReference>
<dbReference type="Gene3D" id="2.130.10.10">
    <property type="entry name" value="YVTN repeat-like/Quinoprotein amine dehydrogenase"/>
    <property type="match status" value="1"/>
</dbReference>
<dbReference type="SUPFAM" id="SSF49313">
    <property type="entry name" value="Cadherin-like"/>
    <property type="match status" value="1"/>
</dbReference>
<accession>Q23DY4</accession>
<dbReference type="KEGG" id="tet:TTHERM_00675760"/>
<dbReference type="RefSeq" id="XP_001015048.1">
    <property type="nucleotide sequence ID" value="XM_001015048.1"/>
</dbReference>
<sequence length="1214" mass="140675">MYRPVRENNYFMYIYDIYDISNYTDLEFPIVGNITDANPPRGEDLVFSKDETLLVVNYGQGIVIYDSQDKFNLRALSYWFIPINLNGWPSSIVLSDDNKYCIVASRTIGTFFLLDLSDIMKPRLVNQTYTNGAELLLKSSVYTNIAYVCDGTSGFAILDFQALPQFKFISRIPVDGWANHMTLISNEKYAIVSSMDYNGMISVIDLSNLYNPVIISKYIENNEQSIANCVLKSLEYGFSTSNKGLRIFPLRSQIAIHSSFYLLTEDSSVKAISNNLLIGQSVLIQLLLLYATDGMQILDVFYYKNFQKSNLPSWIEFIKVDNSIKMLVDKQASSSSSTSTQNILIIQTAVPFQSNSFVYDEVPTNLTDSQLIFNLLKEKGIIMNNNLLSVTFDPNSISISLSQLDLPQTNRLVELVILTLQRGIYYNPISFSVSSSLLFQPDNLEMINSLSQEVRVQMTIELNSGGTFVEKQYSGVITSISEDGQSILIYGTLDAVNKVLKQKIFYFLSPLITDEVKQALKVNLVIVDGLNENLIINQNFIEATKYYLRQKSYIQQTSSLQSQINEQFSGSEMTVIEQNTINIQFNTFQDSDNFPISYEVKLMSNEQGVGFIVFPIDYWLKFQPTSLQFSGIAPIFLLNTKITIKMIATDGYSITSDIFTIKLTKLPFTYVLSLLLQILTPLVSIVQIYKYRYLIINLFCHKKIISSKECVHPNQLYIKFILLLGKNVLYANQIVQLYIKEIQKKRKSSIRFSNLSLKQSEIAQGETQKQIQRSQNTLNINNKTENRLQYEQNSQFKEAFPVLQNKLPEIYETYCTKDGRIDMNRVFKNIQNNKILDQYMGSKNLFRSGCLQKNEIFIFEGVRVFLSRFVLEKDEKLKNFYLFLKKLSLKSQKYSNNDWYKDYVGICLNQGGDSKYIENITLDQVIKTYQVKQDKIIQIFGIYQKSENLENKLEKLQTHQLNILKQVLIGDSLGIVNQEIGFFKKCFGESLWLRKQKIKRIQAYLQDTESCLFKIKNLFNCGFTPYGIQKNLNLPNWLFFELKRGYIIFKGTPTEQDIEKFQVRISDTSHYTVKKFDIEVTQMQEVQENRQKEHSMNITKQYPYQQMQTDSNLINNNKSFNLLQQQQYLIQNAKINMPQNNCVDDLSFNQQHQKELAREEQFQIKKQQQYEEEEKDDVMEYTNYGQSPSSQNQNYLFQSKPHDLKFLDWSNINM</sequence>
<gene>
    <name evidence="1" type="ORF">TTHERM_00675760</name>
</gene>
<reference evidence="2" key="1">
    <citation type="journal article" date="2006" name="PLoS Biol.">
        <title>Macronuclear genome sequence of the ciliate Tetrahymena thermophila, a model eukaryote.</title>
        <authorList>
            <person name="Eisen J.A."/>
            <person name="Coyne R.S."/>
            <person name="Wu M."/>
            <person name="Wu D."/>
            <person name="Thiagarajan M."/>
            <person name="Wortman J.R."/>
            <person name="Badger J.H."/>
            <person name="Ren Q."/>
            <person name="Amedeo P."/>
            <person name="Jones K.M."/>
            <person name="Tallon L.J."/>
            <person name="Delcher A.L."/>
            <person name="Salzberg S.L."/>
            <person name="Silva J.C."/>
            <person name="Haas B.J."/>
            <person name="Majoros W.H."/>
            <person name="Farzad M."/>
            <person name="Carlton J.M."/>
            <person name="Smith R.K. Jr."/>
            <person name="Garg J."/>
            <person name="Pearlman R.E."/>
            <person name="Karrer K.M."/>
            <person name="Sun L."/>
            <person name="Manning G."/>
            <person name="Elde N.C."/>
            <person name="Turkewitz A.P."/>
            <person name="Asai D.J."/>
            <person name="Wilkes D.E."/>
            <person name="Wang Y."/>
            <person name="Cai H."/>
            <person name="Collins K."/>
            <person name="Stewart B.A."/>
            <person name="Lee S.R."/>
            <person name="Wilamowska K."/>
            <person name="Weinberg Z."/>
            <person name="Ruzzo W.L."/>
            <person name="Wloga D."/>
            <person name="Gaertig J."/>
            <person name="Frankel J."/>
            <person name="Tsao C.-C."/>
            <person name="Gorovsky M.A."/>
            <person name="Keeling P.J."/>
            <person name="Waller R.F."/>
            <person name="Patron N.J."/>
            <person name="Cherry J.M."/>
            <person name="Stover N.A."/>
            <person name="Krieger C.J."/>
            <person name="del Toro C."/>
            <person name="Ryder H.F."/>
            <person name="Williamson S.C."/>
            <person name="Barbeau R.A."/>
            <person name="Hamilton E.P."/>
            <person name="Orias E."/>
        </authorList>
    </citation>
    <scope>NUCLEOTIDE SEQUENCE [LARGE SCALE GENOMIC DNA]</scope>
    <source>
        <strain evidence="2">SB210</strain>
    </source>
</reference>
<dbReference type="InterPro" id="IPR015919">
    <property type="entry name" value="Cadherin-like_sf"/>
</dbReference>
<dbReference type="GO" id="GO:0016020">
    <property type="term" value="C:membrane"/>
    <property type="evidence" value="ECO:0007669"/>
    <property type="project" value="InterPro"/>
</dbReference>
<name>Q23DY4_TETTS</name>
<dbReference type="InParanoid" id="Q23DY4"/>
<dbReference type="OMA" id="EQSIANC"/>
<proteinExistence type="predicted"/>
<evidence type="ECO:0008006" key="3">
    <source>
        <dbReference type="Google" id="ProtNLM"/>
    </source>
</evidence>
<dbReference type="SUPFAM" id="SSF75011">
    <property type="entry name" value="3-carboxy-cis,cis-mucoante lactonizing enzyme"/>
    <property type="match status" value="1"/>
</dbReference>
<dbReference type="InterPro" id="IPR013783">
    <property type="entry name" value="Ig-like_fold"/>
</dbReference>
<protein>
    <recommendedName>
        <fullName evidence="3">Calpain family cysteine protease</fullName>
    </recommendedName>
</protein>
<evidence type="ECO:0000313" key="2">
    <source>
        <dbReference type="Proteomes" id="UP000009168"/>
    </source>
</evidence>
<evidence type="ECO:0000313" key="1">
    <source>
        <dbReference type="EMBL" id="EAR94803.1"/>
    </source>
</evidence>
<dbReference type="InterPro" id="IPR015943">
    <property type="entry name" value="WD40/YVTN_repeat-like_dom_sf"/>
</dbReference>
<dbReference type="EMBL" id="GG662711">
    <property type="protein sequence ID" value="EAR94803.1"/>
    <property type="molecule type" value="Genomic_DNA"/>
</dbReference>
<dbReference type="HOGENOM" id="CLU_269436_0_0_1"/>
<dbReference type="Gene3D" id="2.60.40.10">
    <property type="entry name" value="Immunoglobulins"/>
    <property type="match status" value="1"/>
</dbReference>
<keyword evidence="2" id="KW-1185">Reference proteome</keyword>
<dbReference type="AlphaFoldDB" id="Q23DY4"/>
<dbReference type="Proteomes" id="UP000009168">
    <property type="component" value="Unassembled WGS sequence"/>
</dbReference>
<dbReference type="GeneID" id="7826440"/>
<organism evidence="1 2">
    <name type="scientific">Tetrahymena thermophila (strain SB210)</name>
    <dbReference type="NCBI Taxonomy" id="312017"/>
    <lineage>
        <taxon>Eukaryota</taxon>
        <taxon>Sar</taxon>
        <taxon>Alveolata</taxon>
        <taxon>Ciliophora</taxon>
        <taxon>Intramacronucleata</taxon>
        <taxon>Oligohymenophorea</taxon>
        <taxon>Hymenostomatida</taxon>
        <taxon>Tetrahymenina</taxon>
        <taxon>Tetrahymenidae</taxon>
        <taxon>Tetrahymena</taxon>
    </lineage>
</organism>